<feature type="chain" id="PRO_5039370603" evidence="13">
    <location>
        <begin position="28"/>
        <end position="769"/>
    </location>
</feature>
<evidence type="ECO:0000256" key="10">
    <source>
        <dbReference type="ARBA" id="ARBA00023237"/>
    </source>
</evidence>
<dbReference type="GO" id="GO:0009279">
    <property type="term" value="C:cell outer membrane"/>
    <property type="evidence" value="ECO:0007669"/>
    <property type="project" value="UniProtKB-SubCell"/>
</dbReference>
<feature type="signal peptide" evidence="13">
    <location>
        <begin position="1"/>
        <end position="27"/>
    </location>
</feature>
<dbReference type="EMBL" id="JAAONZ010000012">
    <property type="protein sequence ID" value="NHO66790.1"/>
    <property type="molecule type" value="Genomic_DNA"/>
</dbReference>
<keyword evidence="4" id="KW-0410">Iron transport</keyword>
<evidence type="ECO:0000256" key="7">
    <source>
        <dbReference type="ARBA" id="ARBA00023065"/>
    </source>
</evidence>
<evidence type="ECO:0000256" key="4">
    <source>
        <dbReference type="ARBA" id="ARBA00022496"/>
    </source>
</evidence>
<evidence type="ECO:0000256" key="11">
    <source>
        <dbReference type="PROSITE-ProRule" id="PRU01360"/>
    </source>
</evidence>
<evidence type="ECO:0000256" key="8">
    <source>
        <dbReference type="ARBA" id="ARBA00023077"/>
    </source>
</evidence>
<accession>A0A9E5JXJ8</accession>
<evidence type="ECO:0000256" key="5">
    <source>
        <dbReference type="ARBA" id="ARBA00022692"/>
    </source>
</evidence>
<feature type="domain" description="TonB-dependent receptor plug" evidence="15">
    <location>
        <begin position="51"/>
        <end position="157"/>
    </location>
</feature>
<evidence type="ECO:0000256" key="6">
    <source>
        <dbReference type="ARBA" id="ARBA00023004"/>
    </source>
</evidence>
<evidence type="ECO:0000259" key="14">
    <source>
        <dbReference type="Pfam" id="PF00593"/>
    </source>
</evidence>
<dbReference type="InterPro" id="IPR036942">
    <property type="entry name" value="Beta-barrel_TonB_sf"/>
</dbReference>
<keyword evidence="16" id="KW-0675">Receptor</keyword>
<evidence type="ECO:0000259" key="15">
    <source>
        <dbReference type="Pfam" id="PF07715"/>
    </source>
</evidence>
<keyword evidence="5 11" id="KW-0812">Transmembrane</keyword>
<keyword evidence="7" id="KW-0406">Ion transport</keyword>
<reference evidence="16" key="1">
    <citation type="submission" date="2020-03" db="EMBL/GenBank/DDBJ databases">
        <authorList>
            <person name="Guo F."/>
        </authorList>
    </citation>
    <scope>NUCLEOTIDE SEQUENCE</scope>
    <source>
        <strain evidence="16">JCM 30134</strain>
    </source>
</reference>
<comment type="caution">
    <text evidence="16">The sequence shown here is derived from an EMBL/GenBank/DDBJ whole genome shotgun (WGS) entry which is preliminary data.</text>
</comment>
<dbReference type="PANTHER" id="PTHR32552">
    <property type="entry name" value="FERRICHROME IRON RECEPTOR-RELATED"/>
    <property type="match status" value="1"/>
</dbReference>
<evidence type="ECO:0000256" key="3">
    <source>
        <dbReference type="ARBA" id="ARBA00022452"/>
    </source>
</evidence>
<dbReference type="InterPro" id="IPR039426">
    <property type="entry name" value="TonB-dep_rcpt-like"/>
</dbReference>
<dbReference type="Gene3D" id="2.40.170.20">
    <property type="entry name" value="TonB-dependent receptor, beta-barrel domain"/>
    <property type="match status" value="1"/>
</dbReference>
<comment type="subcellular location">
    <subcellularLocation>
        <location evidence="1 11">Cell outer membrane</location>
        <topology evidence="1 11">Multi-pass membrane protein</topology>
    </subcellularLocation>
</comment>
<dbReference type="AlphaFoldDB" id="A0A9E5JXJ8"/>
<dbReference type="InterPro" id="IPR000531">
    <property type="entry name" value="Beta-barrel_TonB"/>
</dbReference>
<sequence>MKMKKLALIIAGVAGTQMSPLMSVANAQDSASSAYSLEEVVVTATRRAERLQDVPLAVNAVSGDQLKKTAFKDITDIAYTFSGVQYGESPNDDGFRVRGIGTMGGFSSASEAPVGVVVDNVVVGFGNPMASLGDIERVEVLKGPQGTQFGKNASSGVVNVTTKRPNTDALAGSLYASYASLNEHDINGLVNVPLSDTVAMSVYAFSREHDGFIDNVVRDEEWGGRENYGTRVKLAAEPTDTLSLYLIADYSKEKVTGPGQTWTLNKLTDAQTAPFGQFGSPFVDLSGIDVGSDNDKSIEDGEGGAETENYGLSFQADMDLGEYTLSSITAWREYNEGEFQYSIDGAPYSKFKARETGQIKRLYSQELRLTSPSGNAFEYVAGVYLSRQQTGLGNKASATLAPAQPYSGAPIISITNGNSATTTTSDSAALFIDGKFHLSDNVSLLGGLRLTRDDVEAETYTTVDNGFATDVMVPYSPRPYQQAETTETDISGRFGFEYQAAEDVLVYATYARGYLGPTITFSGQTGAQSNVAPQTVDDITIGVKSQFLDRRLTLNGNIFYDEFTDLQTSVFDGFEFITQNAGGAETKGIELEATFMATPHLTLNASYTYSDAEFTDYVTDCPKSIVAAGNEVTQCAAPGSTASTHLYQADGESLPGAPKHSAVLGFVYDNELTNSLLIDLAGNASYRSETQNSVGDENTIQEGYTIVNLSAGISSTEDTWRVGLFVRNLFDKDYNSAIIGLPFADAGAYVNWRVRNAERTVGAEVSYNF</sequence>
<dbReference type="Proteomes" id="UP000787472">
    <property type="component" value="Unassembled WGS sequence"/>
</dbReference>
<organism evidence="16 17">
    <name type="scientific">Pseudomaricurvus hydrocarbonicus</name>
    <dbReference type="NCBI Taxonomy" id="1470433"/>
    <lineage>
        <taxon>Bacteria</taxon>
        <taxon>Pseudomonadati</taxon>
        <taxon>Pseudomonadota</taxon>
        <taxon>Gammaproteobacteria</taxon>
        <taxon>Cellvibrionales</taxon>
        <taxon>Cellvibrionaceae</taxon>
        <taxon>Pseudomaricurvus</taxon>
    </lineage>
</organism>
<evidence type="ECO:0000256" key="1">
    <source>
        <dbReference type="ARBA" id="ARBA00004571"/>
    </source>
</evidence>
<dbReference type="InterPro" id="IPR012910">
    <property type="entry name" value="Plug_dom"/>
</dbReference>
<evidence type="ECO:0000313" key="17">
    <source>
        <dbReference type="Proteomes" id="UP000787472"/>
    </source>
</evidence>
<dbReference type="PANTHER" id="PTHR32552:SF81">
    <property type="entry name" value="TONB-DEPENDENT OUTER MEMBRANE RECEPTOR"/>
    <property type="match status" value="1"/>
</dbReference>
<dbReference type="GO" id="GO:0006826">
    <property type="term" value="P:iron ion transport"/>
    <property type="evidence" value="ECO:0007669"/>
    <property type="project" value="UniProtKB-KW"/>
</dbReference>
<keyword evidence="2 11" id="KW-0813">Transport</keyword>
<evidence type="ECO:0000256" key="2">
    <source>
        <dbReference type="ARBA" id="ARBA00022448"/>
    </source>
</evidence>
<keyword evidence="9 11" id="KW-0472">Membrane</keyword>
<keyword evidence="10 11" id="KW-0998">Cell outer membrane</keyword>
<gene>
    <name evidence="16" type="ORF">G8770_14665</name>
</gene>
<evidence type="ECO:0000256" key="9">
    <source>
        <dbReference type="ARBA" id="ARBA00023136"/>
    </source>
</evidence>
<protein>
    <submittedName>
        <fullName evidence="16">TonB-dependent receptor</fullName>
    </submittedName>
</protein>
<dbReference type="PROSITE" id="PS52016">
    <property type="entry name" value="TONB_DEPENDENT_REC_3"/>
    <property type="match status" value="1"/>
</dbReference>
<keyword evidence="3 11" id="KW-1134">Transmembrane beta strand</keyword>
<feature type="domain" description="TonB-dependent receptor-like beta-barrel" evidence="14">
    <location>
        <begin position="267"/>
        <end position="729"/>
    </location>
</feature>
<dbReference type="RefSeq" id="WP_167188270.1">
    <property type="nucleotide sequence ID" value="NZ_JAAONZ010000012.1"/>
</dbReference>
<dbReference type="Pfam" id="PF00593">
    <property type="entry name" value="TonB_dep_Rec_b-barrel"/>
    <property type="match status" value="1"/>
</dbReference>
<evidence type="ECO:0000256" key="13">
    <source>
        <dbReference type="SAM" id="SignalP"/>
    </source>
</evidence>
<evidence type="ECO:0000313" key="16">
    <source>
        <dbReference type="EMBL" id="NHO66790.1"/>
    </source>
</evidence>
<keyword evidence="8 12" id="KW-0798">TonB box</keyword>
<comment type="similarity">
    <text evidence="11 12">Belongs to the TonB-dependent receptor family.</text>
</comment>
<evidence type="ECO:0000256" key="12">
    <source>
        <dbReference type="RuleBase" id="RU003357"/>
    </source>
</evidence>
<keyword evidence="6" id="KW-0408">Iron</keyword>
<dbReference type="SUPFAM" id="SSF56935">
    <property type="entry name" value="Porins"/>
    <property type="match status" value="1"/>
</dbReference>
<keyword evidence="13" id="KW-0732">Signal</keyword>
<proteinExistence type="inferred from homology"/>
<keyword evidence="17" id="KW-1185">Reference proteome</keyword>
<dbReference type="Pfam" id="PF07715">
    <property type="entry name" value="Plug"/>
    <property type="match status" value="1"/>
</dbReference>
<name>A0A9E5JXJ8_9GAMM</name>